<dbReference type="InterPro" id="IPR025758">
    <property type="entry name" value="Fic/DOC_N"/>
</dbReference>
<dbReference type="RefSeq" id="WP_172990172.1">
    <property type="nucleotide sequence ID" value="NZ_CP054038.1"/>
</dbReference>
<dbReference type="Gene3D" id="1.10.3290.10">
    <property type="entry name" value="Fido-like domain"/>
    <property type="match status" value="1"/>
</dbReference>
<dbReference type="Proteomes" id="UP000502498">
    <property type="component" value="Chromosome"/>
</dbReference>
<dbReference type="GO" id="GO:0005524">
    <property type="term" value="F:ATP binding"/>
    <property type="evidence" value="ECO:0007669"/>
    <property type="project" value="UniProtKB-KW"/>
</dbReference>
<dbReference type="Pfam" id="PF13784">
    <property type="entry name" value="Fic_N"/>
    <property type="match status" value="1"/>
</dbReference>
<dbReference type="SUPFAM" id="SSF140931">
    <property type="entry name" value="Fic-like"/>
    <property type="match status" value="1"/>
</dbReference>
<evidence type="ECO:0000259" key="3">
    <source>
        <dbReference type="PROSITE" id="PS51459"/>
    </source>
</evidence>
<evidence type="ECO:0000313" key="5">
    <source>
        <dbReference type="Proteomes" id="UP000502498"/>
    </source>
</evidence>
<name>A0A7D4PMP9_9MICO</name>
<evidence type="ECO:0000313" key="4">
    <source>
        <dbReference type="EMBL" id="QKJ19735.1"/>
    </source>
</evidence>
<reference evidence="4 5" key="1">
    <citation type="submission" date="2020-05" db="EMBL/GenBank/DDBJ databases">
        <title>Strain PA2F3 complete genome.</title>
        <authorList>
            <person name="Kim Y.-S."/>
            <person name="Kim S.-J."/>
            <person name="Jung H.-k."/>
            <person name="Kim S.-E."/>
            <person name="Kim K.-H."/>
        </authorList>
    </citation>
    <scope>NUCLEOTIDE SEQUENCE [LARGE SCALE GENOMIC DNA]</scope>
    <source>
        <strain evidence="4 5">PA2F3</strain>
    </source>
</reference>
<evidence type="ECO:0000256" key="2">
    <source>
        <dbReference type="PIRSR" id="PIRSR640198-2"/>
    </source>
</evidence>
<dbReference type="PANTHER" id="PTHR13504:SF38">
    <property type="entry name" value="FIDO DOMAIN-CONTAINING PROTEIN"/>
    <property type="match status" value="1"/>
</dbReference>
<organism evidence="4 5">
    <name type="scientific">Microbacterium hominis</name>
    <dbReference type="NCBI Taxonomy" id="162426"/>
    <lineage>
        <taxon>Bacteria</taxon>
        <taxon>Bacillati</taxon>
        <taxon>Actinomycetota</taxon>
        <taxon>Actinomycetes</taxon>
        <taxon>Micrococcales</taxon>
        <taxon>Microbacteriaceae</taxon>
        <taxon>Microbacterium</taxon>
    </lineage>
</organism>
<dbReference type="EMBL" id="CP054038">
    <property type="protein sequence ID" value="QKJ19735.1"/>
    <property type="molecule type" value="Genomic_DNA"/>
</dbReference>
<feature type="domain" description="Fido" evidence="3">
    <location>
        <begin position="141"/>
        <end position="288"/>
    </location>
</feature>
<keyword evidence="2" id="KW-0547">Nucleotide-binding</keyword>
<feature type="active site" evidence="1">
    <location>
        <position position="225"/>
    </location>
</feature>
<dbReference type="InterPro" id="IPR036597">
    <property type="entry name" value="Fido-like_dom_sf"/>
</dbReference>
<keyword evidence="2" id="KW-0067">ATP-binding</keyword>
<accession>A0A7D4PMP9</accession>
<dbReference type="PANTHER" id="PTHR13504">
    <property type="entry name" value="FIDO DOMAIN-CONTAINING PROTEIN DDB_G0283145"/>
    <property type="match status" value="1"/>
</dbReference>
<sequence length="399" mass="42932">MTTSSRAADWPPLDWEPQTWVPSTIWGADAERTGRGTTYRSAVPAEIAQLTPVPSVEVAAAADVAARELSRLDAELGGRVAAFAPALLRSEAASSSQIENITASARAIFSAELGAKASRNADMITANTRALTAAIQLADDVTPDSIARMHEVLMAGQPRHTPGRWRDEAVWIGTRSDSPVGAEFVAPHHSRIESLIEDVTAFARRTDIAPLIQVAVAHAQFETIHPFTDGNGRTGRALAQSLLRHRRVTLNVAVPVSAGLLADVGGYHRALTAYRDGDVSPIVSAFADAAMRAVGNTRELVGELDEIRADWDRRLTVRRSSNAWKLLDVLLRRPVLTSAAAAAELGVQQPNIYPPLTALVGAGILKSKAEHRLGPFWRSDEVLAAIDRFAQRAGRREAP</sequence>
<feature type="binding site" evidence="2">
    <location>
        <begin position="229"/>
        <end position="236"/>
    </location>
    <ligand>
        <name>ATP</name>
        <dbReference type="ChEBI" id="CHEBI:30616"/>
    </ligand>
</feature>
<evidence type="ECO:0000256" key="1">
    <source>
        <dbReference type="PIRSR" id="PIRSR640198-1"/>
    </source>
</evidence>
<gene>
    <name evidence="4" type="ORF">HQM25_10420</name>
</gene>
<dbReference type="PROSITE" id="PS51459">
    <property type="entry name" value="FIDO"/>
    <property type="match status" value="1"/>
</dbReference>
<dbReference type="InterPro" id="IPR040198">
    <property type="entry name" value="Fido_containing"/>
</dbReference>
<dbReference type="InterPro" id="IPR003812">
    <property type="entry name" value="Fido"/>
</dbReference>
<proteinExistence type="predicted"/>
<protein>
    <submittedName>
        <fullName evidence="4">Fic family protein</fullName>
    </submittedName>
</protein>
<dbReference type="Pfam" id="PF02661">
    <property type="entry name" value="Fic"/>
    <property type="match status" value="1"/>
</dbReference>
<dbReference type="AlphaFoldDB" id="A0A7D4PMP9"/>